<evidence type="ECO:0000259" key="1">
    <source>
        <dbReference type="PROSITE" id="PS51186"/>
    </source>
</evidence>
<organism evidence="2 3">
    <name type="scientific">Vibrio sinaloensis DSM 21326</name>
    <dbReference type="NCBI Taxonomy" id="945550"/>
    <lineage>
        <taxon>Bacteria</taxon>
        <taxon>Pseudomonadati</taxon>
        <taxon>Pseudomonadota</taxon>
        <taxon>Gammaproteobacteria</taxon>
        <taxon>Vibrionales</taxon>
        <taxon>Vibrionaceae</taxon>
        <taxon>Vibrio</taxon>
        <taxon>Vibrio oreintalis group</taxon>
    </lineage>
</organism>
<reference evidence="2 3" key="1">
    <citation type="journal article" date="2012" name="Int. J. Syst. Evol. Microbiol.">
        <title>Vibrio caribbeanicus sp. nov., isolated from the marine sponge Scleritoderma cyanea.</title>
        <authorList>
            <person name="Hoffmann M."/>
            <person name="Monday S.R."/>
            <person name="Allard M.W."/>
            <person name="Strain E.A."/>
            <person name="Whittaker P."/>
            <person name="Naum M."/>
            <person name="McCarthy P.J."/>
            <person name="Lopez J.V."/>
            <person name="Fischer M."/>
            <person name="Brown E.W."/>
        </authorList>
    </citation>
    <scope>NUCLEOTIDE SEQUENCE [LARGE SCALE GENOMIC DNA]</scope>
    <source>
        <strain evidence="3">DSMZ 21326</strain>
    </source>
</reference>
<comment type="caution">
    <text evidence="2">The sequence shown here is derived from an EMBL/GenBank/DDBJ whole genome shotgun (WGS) entry which is preliminary data.</text>
</comment>
<dbReference type="GeneID" id="95568098"/>
<dbReference type="AlphaFoldDB" id="E8M2S3"/>
<dbReference type="eggNOG" id="COG0456">
    <property type="taxonomic scope" value="Bacteria"/>
</dbReference>
<evidence type="ECO:0000313" key="2">
    <source>
        <dbReference type="EMBL" id="EGA71581.1"/>
    </source>
</evidence>
<feature type="domain" description="N-acetyltransferase" evidence="1">
    <location>
        <begin position="3"/>
        <end position="145"/>
    </location>
</feature>
<dbReference type="EMBL" id="AEVT01000018">
    <property type="protein sequence ID" value="EGA71581.1"/>
    <property type="molecule type" value="Genomic_DNA"/>
</dbReference>
<evidence type="ECO:0000313" key="3">
    <source>
        <dbReference type="Proteomes" id="UP000006228"/>
    </source>
</evidence>
<sequence>MNISLRSALESDIDFLVDLRDATMRDYLEQVGMPISLDDYLDRIQYKFDCAQIITLDQVPIGLFKAEFQAQQNLWNLIQIQIHPGYQNANIGSRLLKNLIESAQVTQSRVSLSVVKTNPAYQLYQRLGFKKISESDYEYNLELQA</sequence>
<dbReference type="Pfam" id="PF13508">
    <property type="entry name" value="Acetyltransf_7"/>
    <property type="match status" value="1"/>
</dbReference>
<dbReference type="SUPFAM" id="SSF55729">
    <property type="entry name" value="Acyl-CoA N-acyltransferases (Nat)"/>
    <property type="match status" value="1"/>
</dbReference>
<gene>
    <name evidence="2" type="ORF">VISI1226_12381</name>
</gene>
<keyword evidence="2" id="KW-0808">Transferase</keyword>
<dbReference type="Proteomes" id="UP000006228">
    <property type="component" value="Unassembled WGS sequence"/>
</dbReference>
<dbReference type="GO" id="GO:0016747">
    <property type="term" value="F:acyltransferase activity, transferring groups other than amino-acyl groups"/>
    <property type="evidence" value="ECO:0007669"/>
    <property type="project" value="InterPro"/>
</dbReference>
<accession>E8M2S3</accession>
<dbReference type="OrthoDB" id="5522469at2"/>
<dbReference type="InterPro" id="IPR000182">
    <property type="entry name" value="GNAT_dom"/>
</dbReference>
<dbReference type="PROSITE" id="PS51186">
    <property type="entry name" value="GNAT"/>
    <property type="match status" value="1"/>
</dbReference>
<dbReference type="Gene3D" id="3.40.630.30">
    <property type="match status" value="1"/>
</dbReference>
<proteinExistence type="predicted"/>
<protein>
    <submittedName>
        <fullName evidence="2">GCN5-related N-acetyltransferase</fullName>
    </submittedName>
</protein>
<dbReference type="RefSeq" id="WP_008074240.1">
    <property type="nucleotide sequence ID" value="NZ_AEVT01000018.1"/>
</dbReference>
<dbReference type="InterPro" id="IPR016181">
    <property type="entry name" value="Acyl_CoA_acyltransferase"/>
</dbReference>
<name>E8M2S3_PHOS4</name>